<protein>
    <submittedName>
        <fullName evidence="2">Uncharacterized protein</fullName>
    </submittedName>
</protein>
<sequence length="214" mass="22566">MALSASSSCTQTVRNLAVTEASVSRGHEGKSHAGGVLPLPVKPKFQSSALQRTKSRKPVKVTKVTASAQDAAGAIDQSTESVITKAVSKVGDEIATKSEEILDAVDAVIEEGPAAMRVRKSGGKTNSRTSRRRALVMCLALGMVRPCASNVADNMQASTDLRRTASAMPALRRTESSSFKAPSTLVSQVSLATTLKQTNLLGEQEDLQKLTTLQ</sequence>
<accession>A0A8T0ISS2</accession>
<dbReference type="Proteomes" id="UP000822688">
    <property type="component" value="Chromosome 2"/>
</dbReference>
<evidence type="ECO:0000313" key="2">
    <source>
        <dbReference type="EMBL" id="KAG0585718.1"/>
    </source>
</evidence>
<gene>
    <name evidence="2" type="ORF">KC19_2G032600</name>
</gene>
<name>A0A8T0ISS2_CERPU</name>
<dbReference type="EMBL" id="CM026422">
    <property type="protein sequence ID" value="KAG0585718.1"/>
    <property type="molecule type" value="Genomic_DNA"/>
</dbReference>
<organism evidence="2 3">
    <name type="scientific">Ceratodon purpureus</name>
    <name type="common">Fire moss</name>
    <name type="synonym">Dicranum purpureum</name>
    <dbReference type="NCBI Taxonomy" id="3225"/>
    <lineage>
        <taxon>Eukaryota</taxon>
        <taxon>Viridiplantae</taxon>
        <taxon>Streptophyta</taxon>
        <taxon>Embryophyta</taxon>
        <taxon>Bryophyta</taxon>
        <taxon>Bryophytina</taxon>
        <taxon>Bryopsida</taxon>
        <taxon>Dicranidae</taxon>
        <taxon>Pseudoditrichales</taxon>
        <taxon>Ditrichaceae</taxon>
        <taxon>Ceratodon</taxon>
    </lineage>
</organism>
<evidence type="ECO:0000313" key="3">
    <source>
        <dbReference type="Proteomes" id="UP000822688"/>
    </source>
</evidence>
<feature type="region of interest" description="Disordered" evidence="1">
    <location>
        <begin position="21"/>
        <end position="41"/>
    </location>
</feature>
<proteinExistence type="predicted"/>
<reference evidence="2" key="1">
    <citation type="submission" date="2020-06" db="EMBL/GenBank/DDBJ databases">
        <title>WGS assembly of Ceratodon purpureus strain R40.</title>
        <authorList>
            <person name="Carey S.B."/>
            <person name="Jenkins J."/>
            <person name="Shu S."/>
            <person name="Lovell J.T."/>
            <person name="Sreedasyam A."/>
            <person name="Maumus F."/>
            <person name="Tiley G.P."/>
            <person name="Fernandez-Pozo N."/>
            <person name="Barry K."/>
            <person name="Chen C."/>
            <person name="Wang M."/>
            <person name="Lipzen A."/>
            <person name="Daum C."/>
            <person name="Saski C.A."/>
            <person name="Payton A.C."/>
            <person name="Mcbreen J.C."/>
            <person name="Conrad R.E."/>
            <person name="Kollar L.M."/>
            <person name="Olsson S."/>
            <person name="Huttunen S."/>
            <person name="Landis J.B."/>
            <person name="Wickett N.J."/>
            <person name="Johnson M.G."/>
            <person name="Rensing S.A."/>
            <person name="Grimwood J."/>
            <person name="Schmutz J."/>
            <person name="Mcdaniel S.F."/>
        </authorList>
    </citation>
    <scope>NUCLEOTIDE SEQUENCE</scope>
    <source>
        <strain evidence="2">R40</strain>
    </source>
</reference>
<dbReference type="AlphaFoldDB" id="A0A8T0ISS2"/>
<evidence type="ECO:0000256" key="1">
    <source>
        <dbReference type="SAM" id="MobiDB-lite"/>
    </source>
</evidence>
<keyword evidence="3" id="KW-1185">Reference proteome</keyword>
<comment type="caution">
    <text evidence="2">The sequence shown here is derived from an EMBL/GenBank/DDBJ whole genome shotgun (WGS) entry which is preliminary data.</text>
</comment>